<evidence type="ECO:0000313" key="1">
    <source>
        <dbReference type="EMBL" id="OGG29420.1"/>
    </source>
</evidence>
<dbReference type="AlphaFoldDB" id="A0A1F6AXN6"/>
<evidence type="ECO:0000313" key="2">
    <source>
        <dbReference type="Proteomes" id="UP000176450"/>
    </source>
</evidence>
<proteinExistence type="predicted"/>
<evidence type="ECO:0008006" key="3">
    <source>
        <dbReference type="Google" id="ProtNLM"/>
    </source>
</evidence>
<sequence>MKKLLFNNTYKSGKKTYLVIKEADQYVGICMEFDLEVCGKNEKEVFERLDDITDAWHENIVKNKLPEELLNKPAPIKYWKLFKLKVEEEIRKLKAQENPSSSVAGNPTSIISYSMPYSRFSFN</sequence>
<comment type="caution">
    <text evidence="1">The sequence shown here is derived from an EMBL/GenBank/DDBJ whole genome shotgun (WGS) entry which is preliminary data.</text>
</comment>
<reference evidence="1 2" key="1">
    <citation type="journal article" date="2016" name="Nat. Commun.">
        <title>Thousands of microbial genomes shed light on interconnected biogeochemical processes in an aquifer system.</title>
        <authorList>
            <person name="Anantharaman K."/>
            <person name="Brown C.T."/>
            <person name="Hug L.A."/>
            <person name="Sharon I."/>
            <person name="Castelle C.J."/>
            <person name="Probst A.J."/>
            <person name="Thomas B.C."/>
            <person name="Singh A."/>
            <person name="Wilkins M.J."/>
            <person name="Karaoz U."/>
            <person name="Brodie E.L."/>
            <person name="Williams K.H."/>
            <person name="Hubbard S.S."/>
            <person name="Banfield J.F."/>
        </authorList>
    </citation>
    <scope>NUCLEOTIDE SEQUENCE [LARGE SCALE GENOMIC DNA]</scope>
</reference>
<dbReference type="EMBL" id="MFJX01000068">
    <property type="protein sequence ID" value="OGG29420.1"/>
    <property type="molecule type" value="Genomic_DNA"/>
</dbReference>
<name>A0A1F6AXN6_9BACT</name>
<organism evidence="1 2">
    <name type="scientific">Candidatus Gottesmanbacteria bacterium RIFCSPLOWO2_01_FULL_46_9</name>
    <dbReference type="NCBI Taxonomy" id="1798394"/>
    <lineage>
        <taxon>Bacteria</taxon>
        <taxon>Candidatus Gottesmaniibacteriota</taxon>
    </lineage>
</organism>
<dbReference type="Proteomes" id="UP000176450">
    <property type="component" value="Unassembled WGS sequence"/>
</dbReference>
<accession>A0A1F6AXN6</accession>
<gene>
    <name evidence="1" type="ORF">A3A63_02390</name>
</gene>
<protein>
    <recommendedName>
        <fullName evidence="3">HicB-like antitoxin of toxin-antitoxin system domain-containing protein</fullName>
    </recommendedName>
</protein>